<gene>
    <name evidence="1" type="ORF">RPERSI_LOCUS30750</name>
</gene>
<proteinExistence type="predicted"/>
<organism evidence="1 2">
    <name type="scientific">Racocetra persica</name>
    <dbReference type="NCBI Taxonomy" id="160502"/>
    <lineage>
        <taxon>Eukaryota</taxon>
        <taxon>Fungi</taxon>
        <taxon>Fungi incertae sedis</taxon>
        <taxon>Mucoromycota</taxon>
        <taxon>Glomeromycotina</taxon>
        <taxon>Glomeromycetes</taxon>
        <taxon>Diversisporales</taxon>
        <taxon>Gigasporaceae</taxon>
        <taxon>Racocetra</taxon>
    </lineage>
</organism>
<reference evidence="1" key="1">
    <citation type="submission" date="2021-06" db="EMBL/GenBank/DDBJ databases">
        <authorList>
            <person name="Kallberg Y."/>
            <person name="Tangrot J."/>
            <person name="Rosling A."/>
        </authorList>
    </citation>
    <scope>NUCLEOTIDE SEQUENCE</scope>
    <source>
        <strain evidence="1">MA461A</strain>
    </source>
</reference>
<comment type="caution">
    <text evidence="1">The sequence shown here is derived from an EMBL/GenBank/DDBJ whole genome shotgun (WGS) entry which is preliminary data.</text>
</comment>
<dbReference type="Proteomes" id="UP000789920">
    <property type="component" value="Unassembled WGS sequence"/>
</dbReference>
<evidence type="ECO:0000313" key="2">
    <source>
        <dbReference type="Proteomes" id="UP000789920"/>
    </source>
</evidence>
<sequence>LYAKLSKLSWGLFAPKPFGVFLMITINFNTTSDYHWDKHDAANIVHLQPGQIIAFASCLLLHDNFSITKGIWHSVVYFVHDSFFHHLRDFTKVYNDAGIEKAANKPEQNLNNTQGLNNQTKLSKPMPKQTQIPSTISD</sequence>
<protein>
    <submittedName>
        <fullName evidence="1">9015_t:CDS:1</fullName>
    </submittedName>
</protein>
<keyword evidence="2" id="KW-1185">Reference proteome</keyword>
<accession>A0ACA9SHN8</accession>
<dbReference type="EMBL" id="CAJVQC010121181">
    <property type="protein sequence ID" value="CAG8838645.1"/>
    <property type="molecule type" value="Genomic_DNA"/>
</dbReference>
<evidence type="ECO:0000313" key="1">
    <source>
        <dbReference type="EMBL" id="CAG8838645.1"/>
    </source>
</evidence>
<feature type="non-terminal residue" evidence="1">
    <location>
        <position position="1"/>
    </location>
</feature>
<name>A0ACA9SHN8_9GLOM</name>